<dbReference type="Proteomes" id="UP000662939">
    <property type="component" value="Chromosome"/>
</dbReference>
<dbReference type="EMBL" id="CP070496">
    <property type="protein sequence ID" value="QSB04597.1"/>
    <property type="molecule type" value="Genomic_DNA"/>
</dbReference>
<dbReference type="NCBIfam" id="TIGR03544">
    <property type="entry name" value="DivI1A_domain"/>
    <property type="match status" value="1"/>
</dbReference>
<dbReference type="KEGG" id="nav:JQS30_12555"/>
<sequence length="156" mass="16771">MTWLLLLTVVVVAGFLAYAIAVWAAGRESLEPEASTSGFADGRIIDERSVAAVTFDTGPRGYRTSQVDEALRRLAWELGRRDEYIAQLEERLRLAREAKKPQPEVVIAENLLDEGEKDNQAAADASASSAASDGPSQAAQRDDNGPLGDSAPGRDN</sequence>
<keyword evidence="3" id="KW-1185">Reference proteome</keyword>
<evidence type="ECO:0000256" key="1">
    <source>
        <dbReference type="SAM" id="MobiDB-lite"/>
    </source>
</evidence>
<protein>
    <submittedName>
        <fullName evidence="2">DivIVA domain-containing protein</fullName>
    </submittedName>
</protein>
<dbReference type="Gene3D" id="6.10.250.660">
    <property type="match status" value="1"/>
</dbReference>
<dbReference type="AlphaFoldDB" id="A0A895XI19"/>
<evidence type="ECO:0000313" key="3">
    <source>
        <dbReference type="Proteomes" id="UP000662939"/>
    </source>
</evidence>
<organism evidence="2 3">
    <name type="scientific">Natronoglycomyces albus</name>
    <dbReference type="NCBI Taxonomy" id="2811108"/>
    <lineage>
        <taxon>Bacteria</taxon>
        <taxon>Bacillati</taxon>
        <taxon>Actinomycetota</taxon>
        <taxon>Actinomycetes</taxon>
        <taxon>Glycomycetales</taxon>
        <taxon>Glycomycetaceae</taxon>
        <taxon>Natronoglycomyces</taxon>
    </lineage>
</organism>
<evidence type="ECO:0000313" key="2">
    <source>
        <dbReference type="EMBL" id="QSB04597.1"/>
    </source>
</evidence>
<feature type="region of interest" description="Disordered" evidence="1">
    <location>
        <begin position="110"/>
        <end position="156"/>
    </location>
</feature>
<gene>
    <name evidence="2" type="ORF">JQS30_12555</name>
</gene>
<accession>A0A895XI19</accession>
<feature type="compositionally biased region" description="Low complexity" evidence="1">
    <location>
        <begin position="120"/>
        <end position="139"/>
    </location>
</feature>
<proteinExistence type="predicted"/>
<name>A0A895XI19_9ACTN</name>
<reference evidence="2" key="1">
    <citation type="submission" date="2021-02" db="EMBL/GenBank/DDBJ databases">
        <title>Natronoglycomyces albus gen. nov., sp. nov, a haloalkaliphilic actinobacterium from a soda solonchak soil.</title>
        <authorList>
            <person name="Sorokin D.Y."/>
            <person name="Khijniak T.V."/>
            <person name="Zakharycheva A.P."/>
            <person name="Boueva O.V."/>
            <person name="Ariskina E.V."/>
            <person name="Hahnke R.L."/>
            <person name="Bunk B."/>
            <person name="Sproer C."/>
            <person name="Schumann P."/>
            <person name="Evtushenko L.I."/>
            <person name="Kublanov I.V."/>
        </authorList>
    </citation>
    <scope>NUCLEOTIDE SEQUENCE</scope>
    <source>
        <strain evidence="2">DSM 106290</strain>
    </source>
</reference>
<dbReference type="InterPro" id="IPR019933">
    <property type="entry name" value="DivIVA_domain"/>
</dbReference>
<dbReference type="RefSeq" id="WP_213170595.1">
    <property type="nucleotide sequence ID" value="NZ_CP070496.1"/>
</dbReference>